<feature type="compositionally biased region" description="Low complexity" evidence="1">
    <location>
        <begin position="37"/>
        <end position="46"/>
    </location>
</feature>
<gene>
    <name evidence="2" type="ORF">ITP53_46105</name>
</gene>
<feature type="compositionally biased region" description="Low complexity" evidence="1">
    <location>
        <begin position="90"/>
        <end position="101"/>
    </location>
</feature>
<dbReference type="Proteomes" id="UP000605361">
    <property type="component" value="Unassembled WGS sequence"/>
</dbReference>
<feature type="compositionally biased region" description="Basic and acidic residues" evidence="1">
    <location>
        <begin position="78"/>
        <end position="88"/>
    </location>
</feature>
<proteinExistence type="predicted"/>
<organism evidence="2 3">
    <name type="scientific">Nonomuraea cypriaca</name>
    <dbReference type="NCBI Taxonomy" id="1187855"/>
    <lineage>
        <taxon>Bacteria</taxon>
        <taxon>Bacillati</taxon>
        <taxon>Actinomycetota</taxon>
        <taxon>Actinomycetes</taxon>
        <taxon>Streptosporangiales</taxon>
        <taxon>Streptosporangiaceae</taxon>
        <taxon>Nonomuraea</taxon>
    </lineage>
</organism>
<comment type="caution">
    <text evidence="2">The sequence shown here is derived from an EMBL/GenBank/DDBJ whole genome shotgun (WGS) entry which is preliminary data.</text>
</comment>
<evidence type="ECO:0000313" key="2">
    <source>
        <dbReference type="EMBL" id="MBF8192931.1"/>
    </source>
</evidence>
<dbReference type="AlphaFoldDB" id="A0A931AHG2"/>
<keyword evidence="3" id="KW-1185">Reference proteome</keyword>
<evidence type="ECO:0000313" key="3">
    <source>
        <dbReference type="Proteomes" id="UP000605361"/>
    </source>
</evidence>
<name>A0A931AHG2_9ACTN</name>
<evidence type="ECO:0000256" key="1">
    <source>
        <dbReference type="SAM" id="MobiDB-lite"/>
    </source>
</evidence>
<accession>A0A931AHG2</accession>
<dbReference type="RefSeq" id="WP_195901814.1">
    <property type="nucleotide sequence ID" value="NZ_JADOGI010000242.1"/>
</dbReference>
<feature type="region of interest" description="Disordered" evidence="1">
    <location>
        <begin position="28"/>
        <end position="103"/>
    </location>
</feature>
<dbReference type="EMBL" id="JADOGI010000242">
    <property type="protein sequence ID" value="MBF8192931.1"/>
    <property type="molecule type" value="Genomic_DNA"/>
</dbReference>
<feature type="compositionally biased region" description="Low complexity" evidence="1">
    <location>
        <begin position="66"/>
        <end position="75"/>
    </location>
</feature>
<sequence>MVLLAGGSALAVAGALGAAWLWLPGPPGQSSTAVIATTPSPSTSHPVTGQKEPARALRPPSRPHPSKTATTTAPPTKEPTEEPAKEEEPSPTSKPATKKPAGGVTSVAFDYEGIRVGDCWRADTNIWAKVSATGSYTYRWIVNGQNQGREIGTSSSKPLLPSITWKGEGTYRVVFEVVSPNHTQKSLTVPICDGWDGW</sequence>
<reference evidence="2" key="1">
    <citation type="submission" date="2020-11" db="EMBL/GenBank/DDBJ databases">
        <title>Whole-genome analyses of Nonomuraea sp. K274.</title>
        <authorList>
            <person name="Veyisoglu A."/>
        </authorList>
    </citation>
    <scope>NUCLEOTIDE SEQUENCE</scope>
    <source>
        <strain evidence="2">K274</strain>
    </source>
</reference>
<protein>
    <submittedName>
        <fullName evidence="2">Uncharacterized protein</fullName>
    </submittedName>
</protein>